<dbReference type="InterPro" id="IPR006140">
    <property type="entry name" value="D-isomer_DH_NAD-bd"/>
</dbReference>
<comment type="caution">
    <text evidence="6">The sequence shown here is derived from an EMBL/GenBank/DDBJ whole genome shotgun (WGS) entry which is preliminary data.</text>
</comment>
<evidence type="ECO:0000259" key="4">
    <source>
        <dbReference type="Pfam" id="PF02826"/>
    </source>
</evidence>
<dbReference type="AlphaFoldDB" id="A0A4R0RT46"/>
<dbReference type="Pfam" id="PF07859">
    <property type="entry name" value="Abhydrolase_3"/>
    <property type="match status" value="1"/>
</dbReference>
<dbReference type="GO" id="GO:0016618">
    <property type="term" value="F:hydroxypyruvate reductase [NAD(P)H] activity"/>
    <property type="evidence" value="ECO:0007669"/>
    <property type="project" value="TreeGrafter"/>
</dbReference>
<dbReference type="PROSITE" id="PS00671">
    <property type="entry name" value="D_2_HYDROXYACID_DH_3"/>
    <property type="match status" value="1"/>
</dbReference>
<gene>
    <name evidence="6" type="ORF">EIP91_009993</name>
</gene>
<keyword evidence="1 2" id="KW-0560">Oxidoreductase</keyword>
<feature type="domain" description="Alpha/beta hydrolase fold-3" evidence="5">
    <location>
        <begin position="351"/>
        <end position="382"/>
    </location>
</feature>
<evidence type="ECO:0000256" key="2">
    <source>
        <dbReference type="RuleBase" id="RU003719"/>
    </source>
</evidence>
<dbReference type="Gene3D" id="3.40.50.720">
    <property type="entry name" value="NAD(P)-binding Rossmann-like Domain"/>
    <property type="match status" value="2"/>
</dbReference>
<comment type="similarity">
    <text evidence="2">Belongs to the D-isomer specific 2-hydroxyacid dehydrogenase family.</text>
</comment>
<evidence type="ECO:0000313" key="7">
    <source>
        <dbReference type="Proteomes" id="UP000292702"/>
    </source>
</evidence>
<dbReference type="EMBL" id="RWJN01000059">
    <property type="protein sequence ID" value="TCD68709.1"/>
    <property type="molecule type" value="Genomic_DNA"/>
</dbReference>
<dbReference type="PANTHER" id="PTHR10996:SF277">
    <property type="entry name" value="GLYOXYLATE REDUCTASE_HYDROXYPYRUVATE REDUCTASE"/>
    <property type="match status" value="1"/>
</dbReference>
<reference evidence="6 7" key="1">
    <citation type="submission" date="2018-11" db="EMBL/GenBank/DDBJ databases">
        <title>Genome assembly of Steccherinum ochraceum LE-BIN_3174, the white-rot fungus of the Steccherinaceae family (The Residual Polyporoid clade, Polyporales, Basidiomycota).</title>
        <authorList>
            <person name="Fedorova T.V."/>
            <person name="Glazunova O.A."/>
            <person name="Landesman E.O."/>
            <person name="Moiseenko K.V."/>
            <person name="Psurtseva N.V."/>
            <person name="Savinova O.S."/>
            <person name="Shakhova N.V."/>
            <person name="Tyazhelova T.V."/>
            <person name="Vasina D.V."/>
        </authorList>
    </citation>
    <scope>NUCLEOTIDE SEQUENCE [LARGE SCALE GENOMIC DNA]</scope>
    <source>
        <strain evidence="6 7">LE-BIN_3174</strain>
    </source>
</reference>
<dbReference type="InterPro" id="IPR036291">
    <property type="entry name" value="NAD(P)-bd_dom_sf"/>
</dbReference>
<evidence type="ECO:0000313" key="6">
    <source>
        <dbReference type="EMBL" id="TCD68709.1"/>
    </source>
</evidence>
<evidence type="ECO:0000259" key="3">
    <source>
        <dbReference type="Pfam" id="PF00389"/>
    </source>
</evidence>
<dbReference type="SUPFAM" id="SSF51735">
    <property type="entry name" value="NAD(P)-binding Rossmann-fold domains"/>
    <property type="match status" value="1"/>
</dbReference>
<dbReference type="InterPro" id="IPR029058">
    <property type="entry name" value="AB_hydrolase_fold"/>
</dbReference>
<dbReference type="CDD" id="cd05301">
    <property type="entry name" value="GDH"/>
    <property type="match status" value="1"/>
</dbReference>
<feature type="domain" description="D-isomer specific 2-hydroxyacid dehydrogenase NAD-binding" evidence="4">
    <location>
        <begin position="114"/>
        <end position="314"/>
    </location>
</feature>
<dbReference type="GO" id="GO:0016787">
    <property type="term" value="F:hydrolase activity"/>
    <property type="evidence" value="ECO:0007669"/>
    <property type="project" value="InterPro"/>
</dbReference>
<dbReference type="Proteomes" id="UP000292702">
    <property type="component" value="Unassembled WGS sequence"/>
</dbReference>
<protein>
    <recommendedName>
        <fullName evidence="8">D-isomer specific 2-hydroxyacid dehydrogenase NAD-binding domain-containing protein</fullName>
    </recommendedName>
</protein>
<dbReference type="STRING" id="92696.A0A4R0RT46"/>
<dbReference type="OrthoDB" id="9991913at2759"/>
<sequence length="429" mass="46378">MADGQRKMKVVVTLNLGPKVMPLLYDHPDLDIVLWPHAGSSGKQWLLDNIPGADGCIVMLFEKVDEEAAGPNLKVVSTMTVGYDHVDVKALTKRRIKLGNTPDVLTEAVADASVMLALMAGRNTKEGTDIVQQGKARTLCWSCLRRPNLQRVCSGQVGHGTLGFIGFGRIAQATLARMVGFGYTRCLYVARSKDPARAADLQQTVKGRHPSLTTVQQVELDQLARESDVLHVLAPGGPETYHIINEEFLKQMKRTAILVNTGRGTLVDSDALAKALREGWLWGAGVDVVEGEPGITADHPLVKEPRCVVIPHIGSATWESRIGMATVAAENLLAGLVGKPMTSEVQLPNVELGIAVATIDYRLAPEYPHPTPVNDCVDGVKWPSILTSQEALYPGVPHGFYLTLGSLSATKGFQVDFRAGLRKFMPGAK</sequence>
<dbReference type="SUPFAM" id="SSF52283">
    <property type="entry name" value="Formate/glycerate dehydrogenase catalytic domain-like"/>
    <property type="match status" value="1"/>
</dbReference>
<evidence type="ECO:0000259" key="5">
    <source>
        <dbReference type="Pfam" id="PF07859"/>
    </source>
</evidence>
<dbReference type="GO" id="GO:0005829">
    <property type="term" value="C:cytosol"/>
    <property type="evidence" value="ECO:0007669"/>
    <property type="project" value="TreeGrafter"/>
</dbReference>
<feature type="domain" description="D-isomer specific 2-hydroxyacid dehydrogenase catalytic" evidence="3">
    <location>
        <begin position="11"/>
        <end position="345"/>
    </location>
</feature>
<organism evidence="6 7">
    <name type="scientific">Steccherinum ochraceum</name>
    <dbReference type="NCBI Taxonomy" id="92696"/>
    <lineage>
        <taxon>Eukaryota</taxon>
        <taxon>Fungi</taxon>
        <taxon>Dikarya</taxon>
        <taxon>Basidiomycota</taxon>
        <taxon>Agaricomycotina</taxon>
        <taxon>Agaricomycetes</taxon>
        <taxon>Polyporales</taxon>
        <taxon>Steccherinaceae</taxon>
        <taxon>Steccherinum</taxon>
    </lineage>
</organism>
<evidence type="ECO:0000256" key="1">
    <source>
        <dbReference type="ARBA" id="ARBA00023002"/>
    </source>
</evidence>
<dbReference type="GO" id="GO:0051287">
    <property type="term" value="F:NAD binding"/>
    <property type="evidence" value="ECO:0007669"/>
    <property type="project" value="InterPro"/>
</dbReference>
<dbReference type="InterPro" id="IPR050223">
    <property type="entry name" value="D-isomer_2-hydroxyacid_DH"/>
</dbReference>
<dbReference type="GO" id="GO:0030267">
    <property type="term" value="F:glyoxylate reductase (NADPH) activity"/>
    <property type="evidence" value="ECO:0007669"/>
    <property type="project" value="TreeGrafter"/>
</dbReference>
<evidence type="ECO:0008006" key="8">
    <source>
        <dbReference type="Google" id="ProtNLM"/>
    </source>
</evidence>
<dbReference type="Pfam" id="PF00389">
    <property type="entry name" value="2-Hacid_dh"/>
    <property type="match status" value="1"/>
</dbReference>
<dbReference type="InterPro" id="IPR029753">
    <property type="entry name" value="D-isomer_DH_CS"/>
</dbReference>
<dbReference type="Gene3D" id="3.40.50.1820">
    <property type="entry name" value="alpha/beta hydrolase"/>
    <property type="match status" value="1"/>
</dbReference>
<dbReference type="InterPro" id="IPR006139">
    <property type="entry name" value="D-isomer_2_OHA_DH_cat_dom"/>
</dbReference>
<name>A0A4R0RT46_9APHY</name>
<keyword evidence="7" id="KW-1185">Reference proteome</keyword>
<dbReference type="Pfam" id="PF02826">
    <property type="entry name" value="2-Hacid_dh_C"/>
    <property type="match status" value="1"/>
</dbReference>
<dbReference type="SUPFAM" id="SSF53474">
    <property type="entry name" value="alpha/beta-Hydrolases"/>
    <property type="match status" value="1"/>
</dbReference>
<dbReference type="InterPro" id="IPR013094">
    <property type="entry name" value="AB_hydrolase_3"/>
</dbReference>
<proteinExistence type="inferred from homology"/>
<accession>A0A4R0RT46</accession>
<dbReference type="PANTHER" id="PTHR10996">
    <property type="entry name" value="2-HYDROXYACID DEHYDROGENASE-RELATED"/>
    <property type="match status" value="1"/>
</dbReference>